<feature type="transmembrane region" description="Helical" evidence="7">
    <location>
        <begin position="84"/>
        <end position="105"/>
    </location>
</feature>
<evidence type="ECO:0000256" key="2">
    <source>
        <dbReference type="ARBA" id="ARBA00022475"/>
    </source>
</evidence>
<gene>
    <name evidence="8" type="ORF">COV87_03720</name>
</gene>
<feature type="transmembrane region" description="Helical" evidence="7">
    <location>
        <begin position="12"/>
        <end position="32"/>
    </location>
</feature>
<keyword evidence="4 7" id="KW-0812">Transmembrane</keyword>
<evidence type="ECO:0000256" key="7">
    <source>
        <dbReference type="SAM" id="Phobius"/>
    </source>
</evidence>
<dbReference type="PANTHER" id="PTHR30589">
    <property type="entry name" value="PROLIPOPROTEIN DIACYLGLYCERYL TRANSFERASE"/>
    <property type="match status" value="1"/>
</dbReference>
<keyword evidence="3" id="KW-0808">Transferase</keyword>
<dbReference type="Pfam" id="PF01790">
    <property type="entry name" value="LGT"/>
    <property type="match status" value="1"/>
</dbReference>
<evidence type="ECO:0000256" key="4">
    <source>
        <dbReference type="ARBA" id="ARBA00022692"/>
    </source>
</evidence>
<evidence type="ECO:0008006" key="10">
    <source>
        <dbReference type="Google" id="ProtNLM"/>
    </source>
</evidence>
<feature type="transmembrane region" description="Helical" evidence="7">
    <location>
        <begin position="44"/>
        <end position="64"/>
    </location>
</feature>
<name>A0A2H0KLY9_9BACT</name>
<evidence type="ECO:0000313" key="8">
    <source>
        <dbReference type="EMBL" id="PIQ71384.1"/>
    </source>
</evidence>
<evidence type="ECO:0000256" key="3">
    <source>
        <dbReference type="ARBA" id="ARBA00022679"/>
    </source>
</evidence>
<dbReference type="GO" id="GO:0042158">
    <property type="term" value="P:lipoprotein biosynthetic process"/>
    <property type="evidence" value="ECO:0007669"/>
    <property type="project" value="InterPro"/>
</dbReference>
<dbReference type="AlphaFoldDB" id="A0A2H0KLY9"/>
<reference evidence="8 9" key="1">
    <citation type="submission" date="2017-09" db="EMBL/GenBank/DDBJ databases">
        <title>Depth-based differentiation of microbial function through sediment-hosted aquifers and enrichment of novel symbionts in the deep terrestrial subsurface.</title>
        <authorList>
            <person name="Probst A.J."/>
            <person name="Ladd B."/>
            <person name="Jarett J.K."/>
            <person name="Geller-Mcgrath D.E."/>
            <person name="Sieber C.M."/>
            <person name="Emerson J.B."/>
            <person name="Anantharaman K."/>
            <person name="Thomas B.C."/>
            <person name="Malmstrom R."/>
            <person name="Stieglmeier M."/>
            <person name="Klingl A."/>
            <person name="Woyke T."/>
            <person name="Ryan C.M."/>
            <person name="Banfield J.F."/>
        </authorList>
    </citation>
    <scope>NUCLEOTIDE SEQUENCE [LARGE SCALE GENOMIC DNA]</scope>
    <source>
        <strain evidence="8">CG11_big_fil_rev_8_21_14_0_20_37_16</strain>
    </source>
</reference>
<comment type="caution">
    <text evidence="8">The sequence shown here is derived from an EMBL/GenBank/DDBJ whole genome shotgun (WGS) entry which is preliminary data.</text>
</comment>
<proteinExistence type="inferred from homology"/>
<dbReference type="Proteomes" id="UP000229497">
    <property type="component" value="Unassembled WGS sequence"/>
</dbReference>
<keyword evidence="5 7" id="KW-1133">Transmembrane helix</keyword>
<dbReference type="GO" id="GO:0008961">
    <property type="term" value="F:phosphatidylglycerol-prolipoprotein diacylglyceryl transferase activity"/>
    <property type="evidence" value="ECO:0007669"/>
    <property type="project" value="InterPro"/>
</dbReference>
<feature type="transmembrane region" description="Helical" evidence="7">
    <location>
        <begin position="184"/>
        <end position="202"/>
    </location>
</feature>
<organism evidence="8 9">
    <name type="scientific">Candidatus Roizmanbacteria bacterium CG11_big_fil_rev_8_21_14_0_20_37_16</name>
    <dbReference type="NCBI Taxonomy" id="1974857"/>
    <lineage>
        <taxon>Bacteria</taxon>
        <taxon>Candidatus Roizmaniibacteriota</taxon>
    </lineage>
</organism>
<dbReference type="InterPro" id="IPR001640">
    <property type="entry name" value="Lgt"/>
</dbReference>
<keyword evidence="2" id="KW-1003">Cell membrane</keyword>
<keyword evidence="6 7" id="KW-0472">Membrane</keyword>
<dbReference type="GO" id="GO:0005886">
    <property type="term" value="C:plasma membrane"/>
    <property type="evidence" value="ECO:0007669"/>
    <property type="project" value="InterPro"/>
</dbReference>
<comment type="similarity">
    <text evidence="1">Belongs to the Lgt family.</text>
</comment>
<dbReference type="EMBL" id="PCVK01000106">
    <property type="protein sequence ID" value="PIQ71384.1"/>
    <property type="molecule type" value="Genomic_DNA"/>
</dbReference>
<accession>A0A2H0KLY9</accession>
<feature type="transmembrane region" description="Helical" evidence="7">
    <location>
        <begin position="214"/>
        <end position="234"/>
    </location>
</feature>
<evidence type="ECO:0000256" key="6">
    <source>
        <dbReference type="ARBA" id="ARBA00023136"/>
    </source>
</evidence>
<evidence type="ECO:0000256" key="1">
    <source>
        <dbReference type="ARBA" id="ARBA00007150"/>
    </source>
</evidence>
<feature type="transmembrane region" description="Helical" evidence="7">
    <location>
        <begin position="117"/>
        <end position="138"/>
    </location>
</feature>
<dbReference type="PANTHER" id="PTHR30589:SF0">
    <property type="entry name" value="PHOSPHATIDYLGLYCEROL--PROLIPOPROTEIN DIACYLGLYCERYL TRANSFERASE"/>
    <property type="match status" value="1"/>
</dbReference>
<evidence type="ECO:0000313" key="9">
    <source>
        <dbReference type="Proteomes" id="UP000229497"/>
    </source>
</evidence>
<protein>
    <recommendedName>
        <fullName evidence="10">Prolipoprotein diacylglyceryl transferase</fullName>
    </recommendedName>
</protein>
<evidence type="ECO:0000256" key="5">
    <source>
        <dbReference type="ARBA" id="ARBA00022989"/>
    </source>
</evidence>
<sequence length="282" mass="32622">MLPIFAQLGSLYLYTYGIFLMLGFFWACFFIWKHIRISKFEEEMTFDIAFMSFGAALLVGRLLYGLLHFNEFGLNILKYILVNGYPGISPIGMVIGGIGTMYIVCQQKKLKFDEFSDYIVPSLFIFTLSTELGAFIAGVEPGILWKWFRHPVALYKALVLGVGALISIRMFYNVRKEKIEKGALLFFFFGLYSLTYVVFHYLKDKRALLTESPFELWLFSILLLTSCFYFVYYFRVLMISSIRNFINLKTNYVKQIVKNISRKTKKHSGGGTEKVITPDRSS</sequence>
<feature type="transmembrane region" description="Helical" evidence="7">
    <location>
        <begin position="153"/>
        <end position="172"/>
    </location>
</feature>